<comment type="pathway">
    <text evidence="1">Secondary metabolite biosynthesis.</text>
</comment>
<dbReference type="GO" id="GO:0016740">
    <property type="term" value="F:transferase activity"/>
    <property type="evidence" value="ECO:0007669"/>
    <property type="project" value="UniProtKB-KW"/>
</dbReference>
<protein>
    <recommendedName>
        <fullName evidence="5">Methyltransferase type 12 domain-containing protein</fullName>
    </recommendedName>
</protein>
<evidence type="ECO:0000256" key="3">
    <source>
        <dbReference type="ARBA" id="ARBA00022691"/>
    </source>
</evidence>
<evidence type="ECO:0000313" key="6">
    <source>
        <dbReference type="EMBL" id="CAF9938112.1"/>
    </source>
</evidence>
<comment type="caution">
    <text evidence="6">The sequence shown here is derived from an EMBL/GenBank/DDBJ whole genome shotgun (WGS) entry which is preliminary data.</text>
</comment>
<dbReference type="PANTHER" id="PTHR35897:SF1">
    <property type="entry name" value="METHYLTRANSFERASE AUSD"/>
    <property type="match status" value="1"/>
</dbReference>
<name>A0A8H3G770_9LECA</name>
<dbReference type="EMBL" id="CAJPDT010000105">
    <property type="protein sequence ID" value="CAF9938112.1"/>
    <property type="molecule type" value="Genomic_DNA"/>
</dbReference>
<proteinExistence type="inferred from homology"/>
<dbReference type="SUPFAM" id="SSF53335">
    <property type="entry name" value="S-adenosyl-L-methionine-dependent methyltransferases"/>
    <property type="match status" value="1"/>
</dbReference>
<dbReference type="Proteomes" id="UP000664534">
    <property type="component" value="Unassembled WGS sequence"/>
</dbReference>
<organism evidence="6 7">
    <name type="scientific">Imshaugia aleurites</name>
    <dbReference type="NCBI Taxonomy" id="172621"/>
    <lineage>
        <taxon>Eukaryota</taxon>
        <taxon>Fungi</taxon>
        <taxon>Dikarya</taxon>
        <taxon>Ascomycota</taxon>
        <taxon>Pezizomycotina</taxon>
        <taxon>Lecanoromycetes</taxon>
        <taxon>OSLEUM clade</taxon>
        <taxon>Lecanoromycetidae</taxon>
        <taxon>Lecanorales</taxon>
        <taxon>Lecanorineae</taxon>
        <taxon>Parmeliaceae</taxon>
        <taxon>Imshaugia</taxon>
    </lineage>
</organism>
<keyword evidence="2" id="KW-0808">Transferase</keyword>
<dbReference type="InterPro" id="IPR051654">
    <property type="entry name" value="Meroterpenoid_MTases"/>
</dbReference>
<evidence type="ECO:0000313" key="7">
    <source>
        <dbReference type="Proteomes" id="UP000664534"/>
    </source>
</evidence>
<dbReference type="AlphaFoldDB" id="A0A8H3G770"/>
<evidence type="ECO:0000259" key="5">
    <source>
        <dbReference type="Pfam" id="PF08242"/>
    </source>
</evidence>
<reference evidence="6" key="1">
    <citation type="submission" date="2021-03" db="EMBL/GenBank/DDBJ databases">
        <authorList>
            <person name="Tagirdzhanova G."/>
        </authorList>
    </citation>
    <scope>NUCLEOTIDE SEQUENCE</scope>
</reference>
<evidence type="ECO:0000256" key="1">
    <source>
        <dbReference type="ARBA" id="ARBA00005179"/>
    </source>
</evidence>
<accession>A0A8H3G770</accession>
<gene>
    <name evidence="6" type="ORF">IMSHALPRED_000669</name>
</gene>
<dbReference type="OrthoDB" id="2094832at2759"/>
<feature type="domain" description="Methyltransferase type 12" evidence="5">
    <location>
        <begin position="105"/>
        <end position="209"/>
    </location>
</feature>
<dbReference type="InterPro" id="IPR013217">
    <property type="entry name" value="Methyltransf_12"/>
</dbReference>
<dbReference type="Pfam" id="PF08242">
    <property type="entry name" value="Methyltransf_12"/>
    <property type="match status" value="1"/>
</dbReference>
<dbReference type="Gene3D" id="3.40.50.150">
    <property type="entry name" value="Vaccinia Virus protein VP39"/>
    <property type="match status" value="1"/>
</dbReference>
<keyword evidence="3" id="KW-0949">S-adenosyl-L-methionine</keyword>
<dbReference type="InterPro" id="IPR029063">
    <property type="entry name" value="SAM-dependent_MTases_sf"/>
</dbReference>
<keyword evidence="7" id="KW-1185">Reference proteome</keyword>
<evidence type="ECO:0000256" key="4">
    <source>
        <dbReference type="ARBA" id="ARBA00038314"/>
    </source>
</evidence>
<sequence length="295" mass="33401">MENSNRRLHGPAFFQGEPAVDAVLRQAWYSENVDTIPDNARRLLEDYSGLKPEEVMPHVIALRDKAFSIWSYACIGQMRFLTYNLSLVPFYSQVLERVRLGATFLDAGCCFGQEIRYLVQGGIPSSQLYGFDLEADFIDLGYQLFRDHDKLQATFVSGDVLAGPNAPEGQELSKLQGQIDVVFASSFLHVWDWDDMIKAAKCLISMTRPQPGSMVVGKQLGSFQAGQYKMPTSSGSNYRHNVESMKRFWQQIGVETGTSWKVEAGVYQGHELTENRNHAWSEPDMCMVWFNAVRE</sequence>
<evidence type="ECO:0000256" key="2">
    <source>
        <dbReference type="ARBA" id="ARBA00022679"/>
    </source>
</evidence>
<comment type="similarity">
    <text evidence="4">Belongs to the class I-like SAM-binding methyltransferase superfamily.</text>
</comment>
<dbReference type="PANTHER" id="PTHR35897">
    <property type="entry name" value="METHYLTRANSFERASE AUSD"/>
    <property type="match status" value="1"/>
</dbReference>